<sequence>MSRFNPEESAAILNEADWEALTDLLDGKADTNSDGWKNLVDMGFISDEESLTDGAERLFAGLFQRSHMIQLTRIAPSEDVKRITLTVWISSTDVTWIVPEGDSMNLFRSDPEEVPSLILRWLVFGPHMNVFDGPLHLPSDVIRLAHQGDVDQLQRVIASECRDHDDTGFGKAGLEGTWAMNVFDIFAAVDEQMAPAGSLLFLSTPTCLYAMDGTKADEPEVELAGLTSPLAWQMINPYLFA</sequence>
<reference evidence="1 2" key="1">
    <citation type="submission" date="2016-10" db="EMBL/GenBank/DDBJ databases">
        <authorList>
            <person name="Varghese N."/>
            <person name="Submissions S."/>
        </authorList>
    </citation>
    <scope>NUCLEOTIDE SEQUENCE [LARGE SCALE GENOMIC DNA]</scope>
    <source>
        <strain evidence="1 2">DSM 9169</strain>
    </source>
</reference>
<keyword evidence="2" id="KW-1185">Reference proteome</keyword>
<name>A0ABY0VBG3_9ACTO</name>
<dbReference type="EMBL" id="LT629792">
    <property type="protein sequence ID" value="SDU05656.1"/>
    <property type="molecule type" value="Genomic_DNA"/>
</dbReference>
<protein>
    <submittedName>
        <fullName evidence="1">Uncharacterized protein</fullName>
    </submittedName>
</protein>
<evidence type="ECO:0000313" key="1">
    <source>
        <dbReference type="EMBL" id="SDU05656.1"/>
    </source>
</evidence>
<evidence type="ECO:0000313" key="2">
    <source>
        <dbReference type="Proteomes" id="UP000198976"/>
    </source>
</evidence>
<organism evidence="1 2">
    <name type="scientific">Schaalia radingae</name>
    <dbReference type="NCBI Taxonomy" id="131110"/>
    <lineage>
        <taxon>Bacteria</taxon>
        <taxon>Bacillati</taxon>
        <taxon>Actinomycetota</taxon>
        <taxon>Actinomycetes</taxon>
        <taxon>Actinomycetales</taxon>
        <taxon>Actinomycetaceae</taxon>
        <taxon>Schaalia</taxon>
    </lineage>
</organism>
<proteinExistence type="predicted"/>
<gene>
    <name evidence="1" type="ORF">SAMN04489714_1894</name>
</gene>
<accession>A0ABY0VBG3</accession>
<dbReference type="RefSeq" id="WP_092648887.1">
    <property type="nucleotide sequence ID" value="NZ_LT629792.1"/>
</dbReference>
<dbReference type="Proteomes" id="UP000198976">
    <property type="component" value="Chromosome I"/>
</dbReference>